<evidence type="ECO:0000313" key="12">
    <source>
        <dbReference type="EMBL" id="KAB3533281.1"/>
    </source>
</evidence>
<name>A0A6I0EZY9_9FIRM</name>
<dbReference type="EMBL" id="WBZC01000041">
    <property type="protein sequence ID" value="KAB3533281.1"/>
    <property type="molecule type" value="Genomic_DNA"/>
</dbReference>
<comment type="catalytic activity">
    <reaction evidence="7 10">
        <text>a (3R)-hydroxyacyl-[ACP] + NADP(+) = a 3-oxoacyl-[ACP] + NADPH + H(+)</text>
        <dbReference type="Rhea" id="RHEA:17397"/>
        <dbReference type="Rhea" id="RHEA-COMP:9916"/>
        <dbReference type="Rhea" id="RHEA-COMP:9945"/>
        <dbReference type="ChEBI" id="CHEBI:15378"/>
        <dbReference type="ChEBI" id="CHEBI:57783"/>
        <dbReference type="ChEBI" id="CHEBI:58349"/>
        <dbReference type="ChEBI" id="CHEBI:78776"/>
        <dbReference type="ChEBI" id="CHEBI:78827"/>
        <dbReference type="EC" id="1.1.1.100"/>
    </reaction>
</comment>
<dbReference type="Gene3D" id="3.40.50.720">
    <property type="entry name" value="NAD(P)-binding Rossmann-like Domain"/>
    <property type="match status" value="1"/>
</dbReference>
<keyword evidence="10" id="KW-0444">Lipid biosynthesis</keyword>
<keyword evidence="5 10" id="KW-0560">Oxidoreductase</keyword>
<evidence type="ECO:0000256" key="1">
    <source>
        <dbReference type="ARBA" id="ARBA00005194"/>
    </source>
</evidence>
<dbReference type="PRINTS" id="PR00080">
    <property type="entry name" value="SDRFAMILY"/>
</dbReference>
<dbReference type="CDD" id="cd05333">
    <property type="entry name" value="BKR_SDR_c"/>
    <property type="match status" value="1"/>
</dbReference>
<accession>A0A6I0EZY9</accession>
<dbReference type="Proteomes" id="UP000432715">
    <property type="component" value="Unassembled WGS sequence"/>
</dbReference>
<protein>
    <recommendedName>
        <fullName evidence="3 10">3-oxoacyl-[acyl-carrier-protein] reductase</fullName>
        <ecNumber evidence="3 10">1.1.1.100</ecNumber>
    </recommendedName>
</protein>
<keyword evidence="6" id="KW-0753">Steroid metabolism</keyword>
<dbReference type="SMART" id="SM00822">
    <property type="entry name" value="PKS_KR"/>
    <property type="match status" value="1"/>
</dbReference>
<dbReference type="Pfam" id="PF13561">
    <property type="entry name" value="adh_short_C2"/>
    <property type="match status" value="1"/>
</dbReference>
<evidence type="ECO:0000256" key="8">
    <source>
        <dbReference type="PIRSR" id="PIRSR611284-1"/>
    </source>
</evidence>
<feature type="domain" description="Ketoreductase" evidence="11">
    <location>
        <begin position="6"/>
        <end position="185"/>
    </location>
</feature>
<dbReference type="GO" id="GO:0004316">
    <property type="term" value="F:3-oxoacyl-[acyl-carrier-protein] reductase (NADPH) activity"/>
    <property type="evidence" value="ECO:0007669"/>
    <property type="project" value="UniProtKB-UniRule"/>
</dbReference>
<dbReference type="FunFam" id="3.40.50.720:FF:000115">
    <property type="entry name" value="3-oxoacyl-[acyl-carrier-protein] reductase FabG"/>
    <property type="match status" value="1"/>
</dbReference>
<comment type="pathway">
    <text evidence="1 10">Lipid metabolism; fatty acid biosynthesis.</text>
</comment>
<dbReference type="RefSeq" id="WP_151861653.1">
    <property type="nucleotide sequence ID" value="NZ_WBZC01000041.1"/>
</dbReference>
<gene>
    <name evidence="12" type="primary">fabG</name>
    <name evidence="12" type="ORF">F8154_10930</name>
</gene>
<dbReference type="InterPro" id="IPR050259">
    <property type="entry name" value="SDR"/>
</dbReference>
<keyword evidence="10" id="KW-0276">Fatty acid metabolism</keyword>
<dbReference type="SUPFAM" id="SSF51735">
    <property type="entry name" value="NAD(P)-binding Rossmann-fold domains"/>
    <property type="match status" value="1"/>
</dbReference>
<comment type="similarity">
    <text evidence="2 10">Belongs to the short-chain dehydrogenases/reductases (SDR) family.</text>
</comment>
<keyword evidence="10" id="KW-0275">Fatty acid biosynthesis</keyword>
<sequence length="246" mass="25830">MRLKDKVAVVTGSTSGIGKASIIKFAEEGAKVVVWGRTNEEVEAVVNELKDAGKEVLGVTADVSVAEEVNSAMDKIKDHFGAIDILVNNAGITADAQLMKMTEEQFDKVIAVNLKGVYNCGQGAAKVMAEQKSGVIINVSSVVGIYGNFGQTNYAATKFGVIGMTKTWAKELGRKGVRVNAVAPGFIVTEMTAKMPEKILDAMKAKSPLGILGEPADIANAFVYLASDEAKFVTGTVLSVDGGVVL</sequence>
<dbReference type="PRINTS" id="PR00081">
    <property type="entry name" value="GDHRDH"/>
</dbReference>
<evidence type="ECO:0000256" key="10">
    <source>
        <dbReference type="RuleBase" id="RU366074"/>
    </source>
</evidence>
<dbReference type="PROSITE" id="PS00061">
    <property type="entry name" value="ADH_SHORT"/>
    <property type="match status" value="1"/>
</dbReference>
<comment type="function">
    <text evidence="10">Catalyzes the NADPH-dependent reduction of beta-ketoacyl-ACP substrates to beta-hydroxyacyl-ACP products, the first reductive step in the elongation cycle of fatty acid biosynthesis.</text>
</comment>
<organism evidence="12 13">
    <name type="scientific">Alkaliphilus pronyensis</name>
    <dbReference type="NCBI Taxonomy" id="1482732"/>
    <lineage>
        <taxon>Bacteria</taxon>
        <taxon>Bacillati</taxon>
        <taxon>Bacillota</taxon>
        <taxon>Clostridia</taxon>
        <taxon>Peptostreptococcales</taxon>
        <taxon>Natronincolaceae</taxon>
        <taxon>Alkaliphilus</taxon>
    </lineage>
</organism>
<dbReference type="EC" id="1.1.1.100" evidence="3 10"/>
<evidence type="ECO:0000256" key="2">
    <source>
        <dbReference type="ARBA" id="ARBA00006484"/>
    </source>
</evidence>
<feature type="binding site" evidence="9">
    <location>
        <position position="187"/>
    </location>
    <ligand>
        <name>NADP(+)</name>
        <dbReference type="ChEBI" id="CHEBI:58349"/>
    </ligand>
</feature>
<evidence type="ECO:0000259" key="11">
    <source>
        <dbReference type="SMART" id="SM00822"/>
    </source>
</evidence>
<evidence type="ECO:0000256" key="5">
    <source>
        <dbReference type="ARBA" id="ARBA00023002"/>
    </source>
</evidence>
<dbReference type="InterPro" id="IPR002347">
    <property type="entry name" value="SDR_fam"/>
</dbReference>
<dbReference type="NCBIfam" id="TIGR01830">
    <property type="entry name" value="3oxo_ACP_reduc"/>
    <property type="match status" value="1"/>
</dbReference>
<reference evidence="12 13" key="1">
    <citation type="submission" date="2019-10" db="EMBL/GenBank/DDBJ databases">
        <title>Alkaliphilus serpentinus sp. nov. and Alkaliphilus pronyensis sp. nov., two novel anaerobic alkaliphilic species isolated from the serpentinized-hosted hydrothermal field of the Prony Bay (New Caledonia).</title>
        <authorList>
            <person name="Postec A."/>
        </authorList>
    </citation>
    <scope>NUCLEOTIDE SEQUENCE [LARGE SCALE GENOMIC DNA]</scope>
    <source>
        <strain evidence="12 13">LacV</strain>
    </source>
</reference>
<dbReference type="InterPro" id="IPR020904">
    <property type="entry name" value="Sc_DH/Rdtase_CS"/>
</dbReference>
<evidence type="ECO:0000256" key="4">
    <source>
        <dbReference type="ARBA" id="ARBA00022857"/>
    </source>
</evidence>
<evidence type="ECO:0000313" key="13">
    <source>
        <dbReference type="Proteomes" id="UP000432715"/>
    </source>
</evidence>
<keyword evidence="4 9" id="KW-0521">NADP</keyword>
<comment type="caution">
    <text evidence="12">The sequence shown here is derived from an EMBL/GenBank/DDBJ whole genome shotgun (WGS) entry which is preliminary data.</text>
</comment>
<dbReference type="PANTHER" id="PTHR42879">
    <property type="entry name" value="3-OXOACYL-(ACYL-CARRIER-PROTEIN) REDUCTASE"/>
    <property type="match status" value="1"/>
</dbReference>
<evidence type="ECO:0000256" key="9">
    <source>
        <dbReference type="PIRSR" id="PIRSR611284-2"/>
    </source>
</evidence>
<dbReference type="NCBIfam" id="NF005559">
    <property type="entry name" value="PRK07231.1"/>
    <property type="match status" value="1"/>
</dbReference>
<dbReference type="UniPathway" id="UPA00094"/>
<dbReference type="InterPro" id="IPR011284">
    <property type="entry name" value="3oxo_ACP_reduc"/>
</dbReference>
<feature type="binding site" evidence="9">
    <location>
        <begin position="154"/>
        <end position="158"/>
    </location>
    <ligand>
        <name>NADP(+)</name>
        <dbReference type="ChEBI" id="CHEBI:58349"/>
    </ligand>
</feature>
<dbReference type="GO" id="GO:0006633">
    <property type="term" value="P:fatty acid biosynthetic process"/>
    <property type="evidence" value="ECO:0007669"/>
    <property type="project" value="UniProtKB-UniPathway"/>
</dbReference>
<evidence type="ECO:0000256" key="3">
    <source>
        <dbReference type="ARBA" id="ARBA00012948"/>
    </source>
</evidence>
<evidence type="ECO:0000256" key="7">
    <source>
        <dbReference type="ARBA" id="ARBA00048508"/>
    </source>
</evidence>
<feature type="active site" description="Proton acceptor" evidence="8">
    <location>
        <position position="154"/>
    </location>
</feature>
<dbReference type="NCBIfam" id="NF004198">
    <property type="entry name" value="PRK05653.1-3"/>
    <property type="match status" value="1"/>
</dbReference>
<proteinExistence type="inferred from homology"/>
<dbReference type="GO" id="GO:0008202">
    <property type="term" value="P:steroid metabolic process"/>
    <property type="evidence" value="ECO:0007669"/>
    <property type="project" value="UniProtKB-KW"/>
</dbReference>
<dbReference type="InterPro" id="IPR036291">
    <property type="entry name" value="NAD(P)-bd_dom_sf"/>
</dbReference>
<dbReference type="AlphaFoldDB" id="A0A6I0EZY9"/>
<keyword evidence="10" id="KW-0443">Lipid metabolism</keyword>
<comment type="subunit">
    <text evidence="10">Homotetramer.</text>
</comment>
<feature type="binding site" evidence="9">
    <location>
        <position position="89"/>
    </location>
    <ligand>
        <name>NADP(+)</name>
        <dbReference type="ChEBI" id="CHEBI:58349"/>
    </ligand>
</feature>
<dbReference type="NCBIfam" id="NF009466">
    <property type="entry name" value="PRK12826.1-2"/>
    <property type="match status" value="1"/>
</dbReference>
<keyword evidence="13" id="KW-1185">Reference proteome</keyword>
<dbReference type="PANTHER" id="PTHR42879:SF2">
    <property type="entry name" value="3-OXOACYL-[ACYL-CARRIER-PROTEIN] REDUCTASE FABG"/>
    <property type="match status" value="1"/>
</dbReference>
<dbReference type="InterPro" id="IPR057326">
    <property type="entry name" value="KR_dom"/>
</dbReference>
<dbReference type="GO" id="GO:0051287">
    <property type="term" value="F:NAD binding"/>
    <property type="evidence" value="ECO:0007669"/>
    <property type="project" value="UniProtKB-UniRule"/>
</dbReference>
<evidence type="ECO:0000256" key="6">
    <source>
        <dbReference type="ARBA" id="ARBA00023221"/>
    </source>
</evidence>
<dbReference type="OrthoDB" id="9803333at2"/>